<evidence type="ECO:0000256" key="6">
    <source>
        <dbReference type="ARBA" id="ARBA00022997"/>
    </source>
</evidence>
<evidence type="ECO:0000256" key="3">
    <source>
        <dbReference type="ARBA" id="ARBA00022723"/>
    </source>
</evidence>
<feature type="site" description="Transition state stabilizer" evidence="9">
    <location>
        <position position="111"/>
    </location>
</feature>
<name>E4RZJ1_LEAB4</name>
<dbReference type="PANTHER" id="PTHR43126:SF2">
    <property type="entry name" value="D-ALANYL-D-ALANINE DIPEPTIDASE"/>
    <property type="match status" value="1"/>
</dbReference>
<evidence type="ECO:0000256" key="10">
    <source>
        <dbReference type="PIRNR" id="PIRNR026671"/>
    </source>
</evidence>
<keyword evidence="12" id="KW-1185">Reference proteome</keyword>
<dbReference type="EC" id="3.4.13.22" evidence="9 10"/>
<comment type="cofactor">
    <cofactor evidence="9">
        <name>Zn(2+)</name>
        <dbReference type="ChEBI" id="CHEBI:29105"/>
    </cofactor>
    <text evidence="9">Binds 1 zinc ion per subunit.</text>
</comment>
<dbReference type="eggNOG" id="COG2173">
    <property type="taxonomic scope" value="Bacteria"/>
</dbReference>
<dbReference type="SUPFAM" id="SSF55166">
    <property type="entry name" value="Hedgehog/DD-peptidase"/>
    <property type="match status" value="1"/>
</dbReference>
<protein>
    <recommendedName>
        <fullName evidence="9 10">D-alanyl-D-alanine dipeptidase</fullName>
        <shortName evidence="9 10">D-Ala-D-Ala dipeptidase</shortName>
        <ecNumber evidence="9 10">3.4.13.22</ecNumber>
    </recommendedName>
</protein>
<dbReference type="InterPro" id="IPR009045">
    <property type="entry name" value="Zn_M74/Hedgehog-like"/>
</dbReference>
<dbReference type="Gene3D" id="3.30.1380.10">
    <property type="match status" value="1"/>
</dbReference>
<reference key="1">
    <citation type="submission" date="2010-11" db="EMBL/GenBank/DDBJ databases">
        <title>The complete genome of Leadbetterella byssophila DSM 17132.</title>
        <authorList>
            <consortium name="US DOE Joint Genome Institute (JGI-PGF)"/>
            <person name="Lucas S."/>
            <person name="Copeland A."/>
            <person name="Lapidus A."/>
            <person name="Glavina del Rio T."/>
            <person name="Dalin E."/>
            <person name="Tice H."/>
            <person name="Bruce D."/>
            <person name="Goodwin L."/>
            <person name="Pitluck S."/>
            <person name="Kyrpides N."/>
            <person name="Mavromatis K."/>
            <person name="Ivanova N."/>
            <person name="Teshima H."/>
            <person name="Brettin T."/>
            <person name="Detter J.C."/>
            <person name="Han C."/>
            <person name="Tapia R."/>
            <person name="Land M."/>
            <person name="Hauser L."/>
            <person name="Markowitz V."/>
            <person name="Cheng J.-F."/>
            <person name="Hugenholtz P."/>
            <person name="Woyke T."/>
            <person name="Wu D."/>
            <person name="Tindall B."/>
            <person name="Pomrenke H.G."/>
            <person name="Brambilla E."/>
            <person name="Klenk H.-P."/>
            <person name="Eisen J.A."/>
        </authorList>
    </citation>
    <scope>NUCLEOTIDE SEQUENCE [LARGE SCALE GENOMIC DNA]</scope>
    <source>
        <strain>DSM 17132</strain>
    </source>
</reference>
<dbReference type="GO" id="GO:0071555">
    <property type="term" value="P:cell wall organization"/>
    <property type="evidence" value="ECO:0007669"/>
    <property type="project" value="UniProtKB-KW"/>
</dbReference>
<keyword evidence="2 9" id="KW-0645">Protease</keyword>
<dbReference type="GO" id="GO:0160237">
    <property type="term" value="F:D-Ala-D-Ala dipeptidase activity"/>
    <property type="evidence" value="ECO:0007669"/>
    <property type="project" value="UniProtKB-EC"/>
</dbReference>
<dbReference type="InterPro" id="IPR000755">
    <property type="entry name" value="A_A_dipeptidase"/>
</dbReference>
<keyword evidence="3 9" id="KW-0479">Metal-binding</keyword>
<feature type="active site" description="Proton donor/acceptor" evidence="9">
    <location>
        <position position="216"/>
    </location>
</feature>
<dbReference type="KEGG" id="lby:Lbys_1708"/>
<dbReference type="PANTHER" id="PTHR43126">
    <property type="entry name" value="D-ALANYL-D-ALANINE DIPEPTIDASE"/>
    <property type="match status" value="1"/>
</dbReference>
<comment type="similarity">
    <text evidence="9 10">Belongs to the peptidase M15D family.</text>
</comment>
<keyword evidence="5 9" id="KW-0862">Zinc</keyword>
<dbReference type="Pfam" id="PF01427">
    <property type="entry name" value="Peptidase_M15"/>
    <property type="match status" value="1"/>
</dbReference>
<keyword evidence="7 9" id="KW-0482">Metalloprotease</keyword>
<dbReference type="GO" id="GO:0006508">
    <property type="term" value="P:proteolysis"/>
    <property type="evidence" value="ECO:0007669"/>
    <property type="project" value="UniProtKB-KW"/>
</dbReference>
<organism evidence="11 12">
    <name type="scientific">Leadbetterella byssophila (strain DSM 17132 / JCM 16389 / KACC 11308 / NBRC 106382 / 4M15)</name>
    <dbReference type="NCBI Taxonomy" id="649349"/>
    <lineage>
        <taxon>Bacteria</taxon>
        <taxon>Pseudomonadati</taxon>
        <taxon>Bacteroidota</taxon>
        <taxon>Cytophagia</taxon>
        <taxon>Cytophagales</taxon>
        <taxon>Leadbetterellaceae</taxon>
        <taxon>Leadbetterella</taxon>
    </lineage>
</organism>
<dbReference type="HOGENOM" id="CLU_060744_1_0_10"/>
<keyword evidence="4 9" id="KW-0378">Hydrolase</keyword>
<keyword evidence="8 10" id="KW-0961">Cell wall biogenesis/degradation</keyword>
<evidence type="ECO:0000256" key="1">
    <source>
        <dbReference type="ARBA" id="ARBA00001362"/>
    </source>
</evidence>
<evidence type="ECO:0000256" key="2">
    <source>
        <dbReference type="ARBA" id="ARBA00022670"/>
    </source>
</evidence>
<accession>E4RZJ1</accession>
<dbReference type="Proteomes" id="UP000007435">
    <property type="component" value="Chromosome"/>
</dbReference>
<dbReference type="PIRSF" id="PIRSF026671">
    <property type="entry name" value="AA_dipeptidase"/>
    <property type="match status" value="1"/>
</dbReference>
<evidence type="ECO:0000256" key="9">
    <source>
        <dbReference type="HAMAP-Rule" id="MF_01924"/>
    </source>
</evidence>
<dbReference type="HAMAP" id="MF_01924">
    <property type="entry name" value="A_A_dipeptidase"/>
    <property type="match status" value="1"/>
</dbReference>
<evidence type="ECO:0000313" key="11">
    <source>
        <dbReference type="EMBL" id="ADQ17415.1"/>
    </source>
</evidence>
<dbReference type="GO" id="GO:0008237">
    <property type="term" value="F:metallopeptidase activity"/>
    <property type="evidence" value="ECO:0007669"/>
    <property type="project" value="UniProtKB-KW"/>
</dbReference>
<dbReference type="RefSeq" id="WP_013408464.1">
    <property type="nucleotide sequence ID" value="NC_014655.1"/>
</dbReference>
<dbReference type="STRING" id="649349.Lbys_1708"/>
<feature type="binding site" evidence="9">
    <location>
        <position position="219"/>
    </location>
    <ligand>
        <name>Zn(2+)</name>
        <dbReference type="ChEBI" id="CHEBI:29105"/>
        <note>catalytic</note>
    </ligand>
</feature>
<keyword evidence="6 9" id="KW-0224">Dipeptidase</keyword>
<sequence>MGVSCEEPVVLPRALSPEEVNELFPQSENLSLSPYEVLMREQGLLDLQELDPEIKVELKYSSTDNFSGTDLYGNLELAFLQEEAALALVKASQKLREDYPHLRLLVYDAARPLEVQETLWASLDTLSLEDRKNYLADPEEASIHNYGCAVDLTLFDTQTGKPLDMGTPYDYFGDLAYPRLERKMLNEGKLSLRQLNHRILLRSIMLDAGFTPITSEWWHFDFYSRKTAAKKYQLIK</sequence>
<dbReference type="CDD" id="cd14840">
    <property type="entry name" value="D-Ala-D-Ala_dipeptidase_Aad"/>
    <property type="match status" value="1"/>
</dbReference>
<dbReference type="AlphaFoldDB" id="E4RZJ1"/>
<feature type="binding site" evidence="9">
    <location>
        <position position="144"/>
    </location>
    <ligand>
        <name>Zn(2+)</name>
        <dbReference type="ChEBI" id="CHEBI:29105"/>
        <note>catalytic</note>
    </ligand>
</feature>
<feature type="binding site" evidence="9">
    <location>
        <position position="151"/>
    </location>
    <ligand>
        <name>Zn(2+)</name>
        <dbReference type="ChEBI" id="CHEBI:29105"/>
        <note>catalytic</note>
    </ligand>
</feature>
<proteinExistence type="inferred from homology"/>
<evidence type="ECO:0000313" key="12">
    <source>
        <dbReference type="Proteomes" id="UP000007435"/>
    </source>
</evidence>
<evidence type="ECO:0000256" key="8">
    <source>
        <dbReference type="ARBA" id="ARBA00023316"/>
    </source>
</evidence>
<evidence type="ECO:0000256" key="5">
    <source>
        <dbReference type="ARBA" id="ARBA00022833"/>
    </source>
</evidence>
<dbReference type="EMBL" id="CP002305">
    <property type="protein sequence ID" value="ADQ17415.1"/>
    <property type="molecule type" value="Genomic_DNA"/>
</dbReference>
<evidence type="ECO:0000256" key="4">
    <source>
        <dbReference type="ARBA" id="ARBA00022801"/>
    </source>
</evidence>
<comment type="function">
    <text evidence="9 10">Catalyzes hydrolysis of the D-alanyl-D-alanine dipeptide.</text>
</comment>
<dbReference type="GO" id="GO:0008270">
    <property type="term" value="F:zinc ion binding"/>
    <property type="evidence" value="ECO:0007669"/>
    <property type="project" value="UniProtKB-UniRule"/>
</dbReference>
<evidence type="ECO:0000256" key="7">
    <source>
        <dbReference type="ARBA" id="ARBA00023049"/>
    </source>
</evidence>
<reference evidence="11 12" key="2">
    <citation type="journal article" date="2011" name="Stand. Genomic Sci.">
        <title>Complete genome sequence of Leadbetterella byssophila type strain (4M15).</title>
        <authorList>
            <person name="Abt B."/>
            <person name="Teshima H."/>
            <person name="Lucas S."/>
            <person name="Lapidus A."/>
            <person name="Del Rio T.G."/>
            <person name="Nolan M."/>
            <person name="Tice H."/>
            <person name="Cheng J.F."/>
            <person name="Pitluck S."/>
            <person name="Liolios K."/>
            <person name="Pagani I."/>
            <person name="Ivanova N."/>
            <person name="Mavromatis K."/>
            <person name="Pati A."/>
            <person name="Tapia R."/>
            <person name="Han C."/>
            <person name="Goodwin L."/>
            <person name="Chen A."/>
            <person name="Palaniappan K."/>
            <person name="Land M."/>
            <person name="Hauser L."/>
            <person name="Chang Y.J."/>
            <person name="Jeffries C.D."/>
            <person name="Rohde M."/>
            <person name="Goker M."/>
            <person name="Tindall B.J."/>
            <person name="Detter J.C."/>
            <person name="Woyke T."/>
            <person name="Bristow J."/>
            <person name="Eisen J.A."/>
            <person name="Markowitz V."/>
            <person name="Hugenholtz P."/>
            <person name="Klenk H.P."/>
            <person name="Kyrpides N.C."/>
        </authorList>
    </citation>
    <scope>NUCLEOTIDE SEQUENCE [LARGE SCALE GENOMIC DNA]</scope>
    <source>
        <strain evidence="12">DSM 17132 / JCM 16389 / KACC 11308 / NBRC 106382 / 4M15</strain>
    </source>
</reference>
<gene>
    <name evidence="11" type="ordered locus">Lbys_1708</name>
</gene>
<comment type="catalytic activity">
    <reaction evidence="1 9 10">
        <text>D-alanyl-D-alanine + H2O = 2 D-alanine</text>
        <dbReference type="Rhea" id="RHEA:20661"/>
        <dbReference type="ChEBI" id="CHEBI:15377"/>
        <dbReference type="ChEBI" id="CHEBI:57416"/>
        <dbReference type="ChEBI" id="CHEBI:57822"/>
        <dbReference type="EC" id="3.4.13.22"/>
    </reaction>
</comment>